<sequence>MINFSALLERGRQFFASPKRRNGLFLALFCLILILIIRGCSSSPFHNNVYTIGQDVQWSSLNVMNKERELSALNLDLLSAIAKQENVKFSLFPIASNSLIRLLETKELDGIISALPPTPINQSIYTFSEPFFPLGPVLIISARSPLKGWNEMAVKIIGVQSNVQMLLNLEKNPSIQLRLYDNILSALADLDDHRIDGVIFPALPAYIYTNTFYEGKLKIATAPLTDESLRLVALKNERGQQLINTFNQGLKELQTNGTYHQLLSRWGFMDFEKIEEN</sequence>
<name>A0A0U5EUE2_9BACT</name>
<keyword evidence="1" id="KW-0732">Signal</keyword>
<dbReference type="InParanoid" id="A0A0U5EUE2"/>
<dbReference type="STRING" id="389348.PNK_2293"/>
<gene>
    <name evidence="3" type="primary">fliY</name>
    <name evidence="3" type="ORF">PNK_2293</name>
</gene>
<dbReference type="SMART" id="SM00062">
    <property type="entry name" value="PBPb"/>
    <property type="match status" value="1"/>
</dbReference>
<proteinExistence type="predicted"/>
<organism evidence="3 4">
    <name type="scientific">Candidatus Protochlamydia naegleriophila</name>
    <dbReference type="NCBI Taxonomy" id="389348"/>
    <lineage>
        <taxon>Bacteria</taxon>
        <taxon>Pseudomonadati</taxon>
        <taxon>Chlamydiota</taxon>
        <taxon>Chlamydiia</taxon>
        <taxon>Parachlamydiales</taxon>
        <taxon>Parachlamydiaceae</taxon>
        <taxon>Candidatus Protochlamydia</taxon>
    </lineage>
</organism>
<dbReference type="InterPro" id="IPR001638">
    <property type="entry name" value="Solute-binding_3/MltF_N"/>
</dbReference>
<dbReference type="PANTHER" id="PTHR35936">
    <property type="entry name" value="MEMBRANE-BOUND LYTIC MUREIN TRANSGLYCOSYLASE F"/>
    <property type="match status" value="1"/>
</dbReference>
<dbReference type="KEGG" id="pnl:PNK_2293"/>
<dbReference type="SUPFAM" id="SSF53850">
    <property type="entry name" value="Periplasmic binding protein-like II"/>
    <property type="match status" value="1"/>
</dbReference>
<feature type="domain" description="Solute-binding protein family 3/N-terminal" evidence="2">
    <location>
        <begin position="60"/>
        <end position="270"/>
    </location>
</feature>
<reference evidence="4" key="1">
    <citation type="submission" date="2015-09" db="EMBL/GenBank/DDBJ databases">
        <authorList>
            <person name="Bertelli C."/>
        </authorList>
    </citation>
    <scope>NUCLEOTIDE SEQUENCE [LARGE SCALE GENOMIC DNA]</scope>
    <source>
        <strain evidence="4">KNic</strain>
    </source>
</reference>
<dbReference type="RefSeq" id="WP_059062128.1">
    <property type="nucleotide sequence ID" value="NZ_LN879502.1"/>
</dbReference>
<dbReference type="Proteomes" id="UP000069902">
    <property type="component" value="Chromosome cPNK"/>
</dbReference>
<protein>
    <submittedName>
        <fullName evidence="3">Amino acid ABC transporter substrate-binding protein</fullName>
    </submittedName>
</protein>
<evidence type="ECO:0000259" key="2">
    <source>
        <dbReference type="SMART" id="SM00062"/>
    </source>
</evidence>
<dbReference type="Gene3D" id="3.40.190.10">
    <property type="entry name" value="Periplasmic binding protein-like II"/>
    <property type="match status" value="2"/>
</dbReference>
<dbReference type="Pfam" id="PF00497">
    <property type="entry name" value="SBP_bac_3"/>
    <property type="match status" value="1"/>
</dbReference>
<dbReference type="AlphaFoldDB" id="A0A0U5EUE2"/>
<accession>A0A0U5EUE2</accession>
<keyword evidence="4" id="KW-1185">Reference proteome</keyword>
<dbReference type="CDD" id="cd13530">
    <property type="entry name" value="PBP2_peptides_like"/>
    <property type="match status" value="1"/>
</dbReference>
<evidence type="ECO:0000313" key="4">
    <source>
        <dbReference type="Proteomes" id="UP000069902"/>
    </source>
</evidence>
<evidence type="ECO:0000313" key="3">
    <source>
        <dbReference type="EMBL" id="CUI17891.1"/>
    </source>
</evidence>
<dbReference type="FunCoup" id="A0A0U5EUE2">
    <property type="interactions" value="150"/>
</dbReference>
<dbReference type="PATRIC" id="fig|389348.3.peg.2575"/>
<dbReference type="EMBL" id="LN879502">
    <property type="protein sequence ID" value="CUI17891.1"/>
    <property type="molecule type" value="Genomic_DNA"/>
</dbReference>
<evidence type="ECO:0000256" key="1">
    <source>
        <dbReference type="ARBA" id="ARBA00022729"/>
    </source>
</evidence>
<dbReference type="PANTHER" id="PTHR35936:SF17">
    <property type="entry name" value="ARGININE-BINDING EXTRACELLULAR PROTEIN ARTP"/>
    <property type="match status" value="1"/>
</dbReference>